<dbReference type="InterPro" id="IPR001841">
    <property type="entry name" value="Znf_RING"/>
</dbReference>
<dbReference type="GO" id="GO:0016567">
    <property type="term" value="P:protein ubiquitination"/>
    <property type="evidence" value="ECO:0007669"/>
    <property type="project" value="UniProtKB-UniPathway"/>
</dbReference>
<keyword evidence="2 4" id="KW-0863">Zinc-finger</keyword>
<dbReference type="Pfam" id="PF00097">
    <property type="entry name" value="zf-C3HC4"/>
    <property type="match status" value="1"/>
</dbReference>
<dbReference type="InterPro" id="IPR017907">
    <property type="entry name" value="Znf_RING_CS"/>
</dbReference>
<comment type="caution">
    <text evidence="6">The sequence shown here is derived from an EMBL/GenBank/DDBJ whole genome shotgun (WGS) entry which is preliminary data.</text>
</comment>
<evidence type="ECO:0000259" key="5">
    <source>
        <dbReference type="PROSITE" id="PS50089"/>
    </source>
</evidence>
<keyword evidence="3" id="KW-0862">Zinc</keyword>
<dbReference type="InterPro" id="IPR013083">
    <property type="entry name" value="Znf_RING/FYVE/PHD"/>
</dbReference>
<dbReference type="Proteomes" id="UP000789390">
    <property type="component" value="Unassembled WGS sequence"/>
</dbReference>
<evidence type="ECO:0000256" key="2">
    <source>
        <dbReference type="ARBA" id="ARBA00022771"/>
    </source>
</evidence>
<feature type="domain" description="RING-type" evidence="5">
    <location>
        <begin position="5"/>
        <end position="35"/>
    </location>
</feature>
<dbReference type="SUPFAM" id="SSF57850">
    <property type="entry name" value="RING/U-box"/>
    <property type="match status" value="1"/>
</dbReference>
<dbReference type="EMBL" id="CAKKLH010000091">
    <property type="protein sequence ID" value="CAH0102755.1"/>
    <property type="molecule type" value="Genomic_DNA"/>
</dbReference>
<protein>
    <recommendedName>
        <fullName evidence="5">RING-type domain-containing protein</fullName>
    </recommendedName>
</protein>
<dbReference type="GO" id="GO:0008270">
    <property type="term" value="F:zinc ion binding"/>
    <property type="evidence" value="ECO:0007669"/>
    <property type="project" value="UniProtKB-KW"/>
</dbReference>
<accession>A0A8J2RPM5</accession>
<evidence type="ECO:0000256" key="3">
    <source>
        <dbReference type="ARBA" id="ARBA00022833"/>
    </source>
</evidence>
<dbReference type="AlphaFoldDB" id="A0A8J2RPM5"/>
<keyword evidence="1" id="KW-0479">Metal-binding</keyword>
<dbReference type="InterPro" id="IPR036691">
    <property type="entry name" value="Endo/exonu/phosph_ase_sf"/>
</dbReference>
<reference evidence="6" key="1">
    <citation type="submission" date="2021-11" db="EMBL/GenBank/DDBJ databases">
        <authorList>
            <person name="Schell T."/>
        </authorList>
    </citation>
    <scope>NUCLEOTIDE SEQUENCE</scope>
    <source>
        <strain evidence="6">M5</strain>
    </source>
</reference>
<gene>
    <name evidence="6" type="ORF">DGAL_LOCUS5277</name>
</gene>
<dbReference type="InterPro" id="IPR018957">
    <property type="entry name" value="Znf_C3HC4_RING-type"/>
</dbReference>
<dbReference type="PANTHER" id="PTHR25464">
    <property type="entry name" value="TRIPARTITE MOTIF-CONTAINING PROTEIN 2-LIKE PROTEIN"/>
    <property type="match status" value="1"/>
</dbReference>
<sequence length="369" mass="42422">MRPKILPCSHTFCFTCLQRIHSGTGNSTLKCPLCKRTFQMPDVLILPNNKYVQHIVHLNNKLRNIEIQQNPCSEFACPESPTPTKKLRVIDWGCLGSFMLDRIESFVKIITAQNPDIVFLYGINQEILNRLKNFFPWFKFLSKNMGTVKERTRNPTSAPYLITCLRVTMLNYATVSYDSHENIILPTAAHDAESYRLTTILQHHFTILKVEARFGPMKLKLLNTHLKVLESRENHRPCILKAILEEVRNTDNTVNVIMGIGKYLVDKELIDAGGLPSRTVDMWEACGKPEKCKYRLILDDARLSIESLSQEKFNADWTPQEYLFRTDRFFLCPALTGKVAVPQRFGVIGIPKHSNFEHSVMVVDMKVKH</sequence>
<keyword evidence="7" id="KW-1185">Reference proteome</keyword>
<name>A0A8J2RPM5_9CRUS</name>
<organism evidence="6 7">
    <name type="scientific">Daphnia galeata</name>
    <dbReference type="NCBI Taxonomy" id="27404"/>
    <lineage>
        <taxon>Eukaryota</taxon>
        <taxon>Metazoa</taxon>
        <taxon>Ecdysozoa</taxon>
        <taxon>Arthropoda</taxon>
        <taxon>Crustacea</taxon>
        <taxon>Branchiopoda</taxon>
        <taxon>Diplostraca</taxon>
        <taxon>Cladocera</taxon>
        <taxon>Anomopoda</taxon>
        <taxon>Daphniidae</taxon>
        <taxon>Daphnia</taxon>
    </lineage>
</organism>
<evidence type="ECO:0000256" key="1">
    <source>
        <dbReference type="ARBA" id="ARBA00022723"/>
    </source>
</evidence>
<dbReference type="OrthoDB" id="6366364at2759"/>
<dbReference type="Gene3D" id="3.30.40.10">
    <property type="entry name" value="Zinc/RING finger domain, C3HC4 (zinc finger)"/>
    <property type="match status" value="1"/>
</dbReference>
<dbReference type="PROSITE" id="PS00518">
    <property type="entry name" value="ZF_RING_1"/>
    <property type="match status" value="1"/>
</dbReference>
<dbReference type="SUPFAM" id="SSF56219">
    <property type="entry name" value="DNase I-like"/>
    <property type="match status" value="1"/>
</dbReference>
<evidence type="ECO:0000256" key="4">
    <source>
        <dbReference type="PROSITE-ProRule" id="PRU00175"/>
    </source>
</evidence>
<dbReference type="UniPathway" id="UPA00143"/>
<dbReference type="PANTHER" id="PTHR25464:SF2">
    <property type="entry name" value="RING-TYPE DOMAIN-CONTAINING PROTEIN"/>
    <property type="match status" value="1"/>
</dbReference>
<evidence type="ECO:0000313" key="7">
    <source>
        <dbReference type="Proteomes" id="UP000789390"/>
    </source>
</evidence>
<proteinExistence type="predicted"/>
<dbReference type="Gene3D" id="3.60.10.10">
    <property type="entry name" value="Endonuclease/exonuclease/phosphatase"/>
    <property type="match status" value="1"/>
</dbReference>
<dbReference type="PROSITE" id="PS50089">
    <property type="entry name" value="ZF_RING_2"/>
    <property type="match status" value="1"/>
</dbReference>
<evidence type="ECO:0000313" key="6">
    <source>
        <dbReference type="EMBL" id="CAH0102755.1"/>
    </source>
</evidence>